<evidence type="ECO:0000313" key="2">
    <source>
        <dbReference type="Proteomes" id="UP001529510"/>
    </source>
</evidence>
<evidence type="ECO:0000313" key="1">
    <source>
        <dbReference type="EMBL" id="KAL0159158.1"/>
    </source>
</evidence>
<dbReference type="Proteomes" id="UP001529510">
    <property type="component" value="Unassembled WGS sequence"/>
</dbReference>
<feature type="non-terminal residue" evidence="1">
    <location>
        <position position="50"/>
    </location>
</feature>
<dbReference type="EMBL" id="JAMKFB020000023">
    <property type="protein sequence ID" value="KAL0159158.1"/>
    <property type="molecule type" value="Genomic_DNA"/>
</dbReference>
<protein>
    <submittedName>
        <fullName evidence="1">Uncharacterized protein</fullName>
    </submittedName>
</protein>
<gene>
    <name evidence="1" type="ORF">M9458_047234</name>
</gene>
<keyword evidence="2" id="KW-1185">Reference proteome</keyword>
<dbReference type="AlphaFoldDB" id="A0ABD0NAQ7"/>
<name>A0ABD0NAQ7_CIRMR</name>
<organism evidence="1 2">
    <name type="scientific">Cirrhinus mrigala</name>
    <name type="common">Mrigala</name>
    <dbReference type="NCBI Taxonomy" id="683832"/>
    <lineage>
        <taxon>Eukaryota</taxon>
        <taxon>Metazoa</taxon>
        <taxon>Chordata</taxon>
        <taxon>Craniata</taxon>
        <taxon>Vertebrata</taxon>
        <taxon>Euteleostomi</taxon>
        <taxon>Actinopterygii</taxon>
        <taxon>Neopterygii</taxon>
        <taxon>Teleostei</taxon>
        <taxon>Ostariophysi</taxon>
        <taxon>Cypriniformes</taxon>
        <taxon>Cyprinidae</taxon>
        <taxon>Labeoninae</taxon>
        <taxon>Labeonini</taxon>
        <taxon>Cirrhinus</taxon>
    </lineage>
</organism>
<sequence>LHQSELFRASGSEARRNELKKMFSQRRCPCCGFSADSLPERTALRTHPML</sequence>
<comment type="caution">
    <text evidence="1">The sequence shown here is derived from an EMBL/GenBank/DDBJ whole genome shotgun (WGS) entry which is preliminary data.</text>
</comment>
<proteinExistence type="predicted"/>
<reference evidence="1 2" key="1">
    <citation type="submission" date="2024-05" db="EMBL/GenBank/DDBJ databases">
        <title>Genome sequencing and assembly of Indian major carp, Cirrhinus mrigala (Hamilton, 1822).</title>
        <authorList>
            <person name="Mohindra V."/>
            <person name="Chowdhury L.M."/>
            <person name="Lal K."/>
            <person name="Jena J.K."/>
        </authorList>
    </citation>
    <scope>NUCLEOTIDE SEQUENCE [LARGE SCALE GENOMIC DNA]</scope>
    <source>
        <strain evidence="1">CM1030</strain>
        <tissue evidence="1">Blood</tissue>
    </source>
</reference>
<accession>A0ABD0NAQ7</accession>
<feature type="non-terminal residue" evidence="1">
    <location>
        <position position="1"/>
    </location>
</feature>